<evidence type="ECO:0000313" key="3">
    <source>
        <dbReference type="Proteomes" id="UP001241603"/>
    </source>
</evidence>
<feature type="chain" id="PRO_5046001447" evidence="1">
    <location>
        <begin position="31"/>
        <end position="196"/>
    </location>
</feature>
<feature type="signal peptide" evidence="1">
    <location>
        <begin position="1"/>
        <end position="30"/>
    </location>
</feature>
<accession>A0ABU0HCD8</accession>
<dbReference type="EMBL" id="JAUSVO010000007">
    <property type="protein sequence ID" value="MDQ0439983.1"/>
    <property type="molecule type" value="Genomic_DNA"/>
</dbReference>
<protein>
    <submittedName>
        <fullName evidence="2">Uncharacterized protein</fullName>
    </submittedName>
</protein>
<comment type="caution">
    <text evidence="2">The sequence shown here is derived from an EMBL/GenBank/DDBJ whole genome shotgun (WGS) entry which is preliminary data.</text>
</comment>
<evidence type="ECO:0000256" key="1">
    <source>
        <dbReference type="SAM" id="SignalP"/>
    </source>
</evidence>
<reference evidence="2 3" key="1">
    <citation type="submission" date="2023-07" db="EMBL/GenBank/DDBJ databases">
        <title>Genomic Encyclopedia of Type Strains, Phase IV (KMG-IV): sequencing the most valuable type-strain genomes for metagenomic binning, comparative biology and taxonomic classification.</title>
        <authorList>
            <person name="Goeker M."/>
        </authorList>
    </citation>
    <scope>NUCLEOTIDE SEQUENCE [LARGE SCALE GENOMIC DNA]</scope>
    <source>
        <strain evidence="2 3">B6-8</strain>
    </source>
</reference>
<evidence type="ECO:0000313" key="2">
    <source>
        <dbReference type="EMBL" id="MDQ0439983.1"/>
    </source>
</evidence>
<dbReference type="Proteomes" id="UP001241603">
    <property type="component" value="Unassembled WGS sequence"/>
</dbReference>
<gene>
    <name evidence="2" type="ORF">QO014_004396</name>
</gene>
<keyword evidence="1" id="KW-0732">Signal</keyword>
<sequence length="196" mass="20630">MKERGSRVSGIALACAMALATFGVATGASAGEAADKAAEAEKLLAAGKVDEAVAAFDESIEAFWKTAPLGFRKAVFVDKVNGFGDYVAHEGTTFAPKSELKIYAEPVGFGSTVTATGHRIAFKTEIEIRNQSGQILARSPNPAPLEKTGLSRSREFQITVGFQLPDLKPGVYVLVLKVTDEATGKSAPIELPLTIS</sequence>
<proteinExistence type="predicted"/>
<keyword evidence="3" id="KW-1185">Reference proteome</keyword>
<name>A0ABU0HCD8_9HYPH</name>
<organism evidence="2 3">
    <name type="scientific">Kaistia dalseonensis</name>
    <dbReference type="NCBI Taxonomy" id="410840"/>
    <lineage>
        <taxon>Bacteria</taxon>
        <taxon>Pseudomonadati</taxon>
        <taxon>Pseudomonadota</taxon>
        <taxon>Alphaproteobacteria</taxon>
        <taxon>Hyphomicrobiales</taxon>
        <taxon>Kaistiaceae</taxon>
        <taxon>Kaistia</taxon>
    </lineage>
</organism>